<dbReference type="Pfam" id="PF13279">
    <property type="entry name" value="4HBT_2"/>
    <property type="match status" value="1"/>
</dbReference>
<reference evidence="3 4" key="1">
    <citation type="submission" date="2018-03" db="EMBL/GenBank/DDBJ databases">
        <title>Genome sequencing of Phreatobacter sp.</title>
        <authorList>
            <person name="Kim S.-J."/>
            <person name="Heo J."/>
            <person name="Kwon S.-W."/>
        </authorList>
    </citation>
    <scope>NUCLEOTIDE SEQUENCE [LARGE SCALE GENOMIC DNA]</scope>
    <source>
        <strain evidence="3 4">S-12</strain>
    </source>
</reference>
<accession>A0A2S0N6F5</accession>
<keyword evidence="4" id="KW-1185">Reference proteome</keyword>
<sequence>MTAAPPRPTPRPRSDFTWFSAIQTRWSDNDQYGHINNVVYYSYFDTVVNAFLIAEAGLVPVTGPWMGLVVDTRCSYFAPASYPEPLEAGLAFSEAGRSSQRYEIGIFAKGGETTLAHGHFVHVYVDADSRRPIPLPESLTAAIQRAR</sequence>
<dbReference type="AlphaFoldDB" id="A0A2S0N6F5"/>
<dbReference type="PANTHER" id="PTHR31793:SF27">
    <property type="entry name" value="NOVEL THIOESTERASE SUPERFAMILY DOMAIN AND SAPOSIN A-TYPE DOMAIN CONTAINING PROTEIN (0610012H03RIK)"/>
    <property type="match status" value="1"/>
</dbReference>
<dbReference type="InterPro" id="IPR029069">
    <property type="entry name" value="HotDog_dom_sf"/>
</dbReference>
<name>A0A2S0N6F5_9HYPH</name>
<proteinExistence type="inferred from homology"/>
<dbReference type="Proteomes" id="UP000237889">
    <property type="component" value="Chromosome"/>
</dbReference>
<dbReference type="SUPFAM" id="SSF54637">
    <property type="entry name" value="Thioesterase/thiol ester dehydrase-isomerase"/>
    <property type="match status" value="1"/>
</dbReference>
<dbReference type="PANTHER" id="PTHR31793">
    <property type="entry name" value="4-HYDROXYBENZOYL-COA THIOESTERASE FAMILY MEMBER"/>
    <property type="match status" value="1"/>
</dbReference>
<keyword evidence="2" id="KW-0378">Hydrolase</keyword>
<dbReference type="InterPro" id="IPR050563">
    <property type="entry name" value="4-hydroxybenzoyl-CoA_TE"/>
</dbReference>
<dbReference type="GO" id="GO:0047617">
    <property type="term" value="F:fatty acyl-CoA hydrolase activity"/>
    <property type="evidence" value="ECO:0007669"/>
    <property type="project" value="TreeGrafter"/>
</dbReference>
<dbReference type="Gene3D" id="3.10.129.10">
    <property type="entry name" value="Hotdog Thioesterase"/>
    <property type="match status" value="1"/>
</dbReference>
<gene>
    <name evidence="3" type="ORF">C6569_00010</name>
</gene>
<protein>
    <submittedName>
        <fullName evidence="3">Thioesterase</fullName>
    </submittedName>
</protein>
<dbReference type="RefSeq" id="WP_106746927.1">
    <property type="nucleotide sequence ID" value="NZ_CP027668.1"/>
</dbReference>
<evidence type="ECO:0000256" key="1">
    <source>
        <dbReference type="ARBA" id="ARBA00005953"/>
    </source>
</evidence>
<comment type="similarity">
    <text evidence="1">Belongs to the 4-hydroxybenzoyl-CoA thioesterase family.</text>
</comment>
<evidence type="ECO:0000256" key="2">
    <source>
        <dbReference type="ARBA" id="ARBA00022801"/>
    </source>
</evidence>
<evidence type="ECO:0000313" key="4">
    <source>
        <dbReference type="Proteomes" id="UP000237889"/>
    </source>
</evidence>
<dbReference type="EMBL" id="CP027668">
    <property type="protein sequence ID" value="AVO43597.1"/>
    <property type="molecule type" value="Genomic_DNA"/>
</dbReference>
<dbReference type="CDD" id="cd00586">
    <property type="entry name" value="4HBT"/>
    <property type="match status" value="1"/>
</dbReference>
<dbReference type="OrthoDB" id="9799036at2"/>
<evidence type="ECO:0000313" key="3">
    <source>
        <dbReference type="EMBL" id="AVO43597.1"/>
    </source>
</evidence>
<dbReference type="KEGG" id="phr:C6569_00010"/>
<organism evidence="3 4">
    <name type="scientific">Phreatobacter cathodiphilus</name>
    <dbReference type="NCBI Taxonomy" id="1868589"/>
    <lineage>
        <taxon>Bacteria</taxon>
        <taxon>Pseudomonadati</taxon>
        <taxon>Pseudomonadota</taxon>
        <taxon>Alphaproteobacteria</taxon>
        <taxon>Hyphomicrobiales</taxon>
        <taxon>Phreatobacteraceae</taxon>
        <taxon>Phreatobacter</taxon>
    </lineage>
</organism>